<dbReference type="EMBL" id="PDJD01000001">
    <property type="protein sequence ID" value="PFG21063.1"/>
    <property type="molecule type" value="Genomic_DNA"/>
</dbReference>
<dbReference type="Proteomes" id="UP000224915">
    <property type="component" value="Unassembled WGS sequence"/>
</dbReference>
<keyword evidence="1" id="KW-0812">Transmembrane</keyword>
<gene>
    <name evidence="3" type="ORF">ATL40_2683</name>
</gene>
<keyword evidence="1" id="KW-1133">Transmembrane helix</keyword>
<dbReference type="InterPro" id="IPR036465">
    <property type="entry name" value="vWFA_dom_sf"/>
</dbReference>
<evidence type="ECO:0000313" key="4">
    <source>
        <dbReference type="Proteomes" id="UP000224915"/>
    </source>
</evidence>
<accession>A0A2A9D327</accession>
<feature type="domain" description="VWFA" evidence="2">
    <location>
        <begin position="98"/>
        <end position="301"/>
    </location>
</feature>
<protein>
    <submittedName>
        <fullName evidence="3">Ca-activated chloride channel family protein</fullName>
    </submittedName>
</protein>
<dbReference type="RefSeq" id="WP_098469958.1">
    <property type="nucleotide sequence ID" value="NZ_PDJD01000001.1"/>
</dbReference>
<proteinExistence type="predicted"/>
<dbReference type="SMART" id="SM00327">
    <property type="entry name" value="VWA"/>
    <property type="match status" value="1"/>
</dbReference>
<dbReference type="SUPFAM" id="SSF53300">
    <property type="entry name" value="vWA-like"/>
    <property type="match status" value="1"/>
</dbReference>
<feature type="transmembrane region" description="Helical" evidence="1">
    <location>
        <begin position="63"/>
        <end position="82"/>
    </location>
</feature>
<name>A0A2A9D327_9MICO</name>
<organism evidence="3 4">
    <name type="scientific">Serinibacter salmoneus</name>
    <dbReference type="NCBI Taxonomy" id="556530"/>
    <lineage>
        <taxon>Bacteria</taxon>
        <taxon>Bacillati</taxon>
        <taxon>Actinomycetota</taxon>
        <taxon>Actinomycetes</taxon>
        <taxon>Micrococcales</taxon>
        <taxon>Beutenbergiaceae</taxon>
        <taxon>Serinibacter</taxon>
    </lineage>
</organism>
<dbReference type="InterPro" id="IPR002035">
    <property type="entry name" value="VWF_A"/>
</dbReference>
<evidence type="ECO:0000256" key="1">
    <source>
        <dbReference type="SAM" id="Phobius"/>
    </source>
</evidence>
<dbReference type="CDD" id="cd00198">
    <property type="entry name" value="vWFA"/>
    <property type="match status" value="1"/>
</dbReference>
<feature type="transmembrane region" description="Helical" evidence="1">
    <location>
        <begin position="322"/>
        <end position="342"/>
    </location>
</feature>
<keyword evidence="4" id="KW-1185">Reference proteome</keyword>
<evidence type="ECO:0000313" key="3">
    <source>
        <dbReference type="EMBL" id="PFG21063.1"/>
    </source>
</evidence>
<keyword evidence="1" id="KW-0472">Membrane</keyword>
<sequence>MVTAGLQHWWVFVLALAALVAAFLLGYLRRRPALGEARWVANAGYLTALPSFTRALGQYRRGLWGAVVLTLLAGTAAGVLAARPVQRESTNPELATRDIVLCLDVSGSMVGYDAEIVDTFLDLVEEFDGERIALSIWNQTSRTVFPLTDDYDLVREELAHAQDVLDFDVATLDDNTYDPEDLDSLIAFIAGTDGGSETDTSLIGDGLASCGLLFDEADAERSRTVILASDNQVIGEPVFSLEDSADFIDRRDINLVAIYGGEESLASEAARTEYETIVTSHGGLFFEAADPEAVPAILESVEQEQAVDLDVEPEVTITDAPAWPLAVLGGALLVLGGLLWRLRL</sequence>
<dbReference type="Gene3D" id="3.40.50.410">
    <property type="entry name" value="von Willebrand factor, type A domain"/>
    <property type="match status" value="1"/>
</dbReference>
<dbReference type="AlphaFoldDB" id="A0A2A9D327"/>
<dbReference type="OrthoDB" id="4623238at2"/>
<reference evidence="3 4" key="1">
    <citation type="submission" date="2017-10" db="EMBL/GenBank/DDBJ databases">
        <title>Sequencing the genomes of 1000 actinobacteria strains.</title>
        <authorList>
            <person name="Klenk H.-P."/>
        </authorList>
    </citation>
    <scope>NUCLEOTIDE SEQUENCE [LARGE SCALE GENOMIC DNA]</scope>
    <source>
        <strain evidence="3 4">DSM 21801</strain>
    </source>
</reference>
<evidence type="ECO:0000259" key="2">
    <source>
        <dbReference type="PROSITE" id="PS50234"/>
    </source>
</evidence>
<comment type="caution">
    <text evidence="3">The sequence shown here is derived from an EMBL/GenBank/DDBJ whole genome shotgun (WGS) entry which is preliminary data.</text>
</comment>
<dbReference type="PROSITE" id="PS50234">
    <property type="entry name" value="VWFA"/>
    <property type="match status" value="1"/>
</dbReference>
<feature type="transmembrane region" description="Helical" evidence="1">
    <location>
        <begin position="6"/>
        <end position="28"/>
    </location>
</feature>